<accession>A0ACC2CAK8</accession>
<keyword evidence="2" id="KW-1185">Reference proteome</keyword>
<evidence type="ECO:0000313" key="2">
    <source>
        <dbReference type="Proteomes" id="UP001162992"/>
    </source>
</evidence>
<proteinExistence type="predicted"/>
<reference evidence="2" key="1">
    <citation type="journal article" date="2024" name="Proc. Natl. Acad. Sci. U.S.A.">
        <title>Extraordinary preservation of gene collinearity over three hundred million years revealed in homosporous lycophytes.</title>
        <authorList>
            <person name="Li C."/>
            <person name="Wickell D."/>
            <person name="Kuo L.Y."/>
            <person name="Chen X."/>
            <person name="Nie B."/>
            <person name="Liao X."/>
            <person name="Peng D."/>
            <person name="Ji J."/>
            <person name="Jenkins J."/>
            <person name="Williams M."/>
            <person name="Shu S."/>
            <person name="Plott C."/>
            <person name="Barry K."/>
            <person name="Rajasekar S."/>
            <person name="Grimwood J."/>
            <person name="Han X."/>
            <person name="Sun S."/>
            <person name="Hou Z."/>
            <person name="He W."/>
            <person name="Dai G."/>
            <person name="Sun C."/>
            <person name="Schmutz J."/>
            <person name="Leebens-Mack J.H."/>
            <person name="Li F.W."/>
            <person name="Wang L."/>
        </authorList>
    </citation>
    <scope>NUCLEOTIDE SEQUENCE [LARGE SCALE GENOMIC DNA]</scope>
    <source>
        <strain evidence="2">cv. PW_Plant_1</strain>
    </source>
</reference>
<dbReference type="Proteomes" id="UP001162992">
    <property type="component" value="Chromosome 11"/>
</dbReference>
<protein>
    <submittedName>
        <fullName evidence="1">Uncharacterized protein</fullName>
    </submittedName>
</protein>
<sequence length="308" mass="35699">MSGVDENIYVNPSNGIPNHLYPLRPPLPPRPWGPRSQQSETQLSPLRMRGSAQLPQDEHYPRRRNRQNKSEAKVPTSATSSDDAMFERDSVNRPAFKTNIVTGGGPDIRELSFGNGPFRRLCMGLWEQLDNAMRQRERAIEDKEIEIAHNLSLLKAQSDVIAKERLQVEKLRQEADNLREQALKQTKQLEEQLAQLKKMQLSGQNLVCLPWYRQRSFFFLKFARIQNFHLYLKMNCAISAQFVAKHCNFTMLVLNILLDVLVRFYFSFIPLFECFCFCVMDALSCYLNNWKHSHCCNSENIGGVCWLI</sequence>
<comment type="caution">
    <text evidence="1">The sequence shown here is derived from an EMBL/GenBank/DDBJ whole genome shotgun (WGS) entry which is preliminary data.</text>
</comment>
<gene>
    <name evidence="1" type="ORF">O6H91_11G068500</name>
</gene>
<dbReference type="EMBL" id="CM055102">
    <property type="protein sequence ID" value="KAJ7538928.1"/>
    <property type="molecule type" value="Genomic_DNA"/>
</dbReference>
<evidence type="ECO:0000313" key="1">
    <source>
        <dbReference type="EMBL" id="KAJ7538928.1"/>
    </source>
</evidence>
<organism evidence="1 2">
    <name type="scientific">Diphasiastrum complanatum</name>
    <name type="common">Issler's clubmoss</name>
    <name type="synonym">Lycopodium complanatum</name>
    <dbReference type="NCBI Taxonomy" id="34168"/>
    <lineage>
        <taxon>Eukaryota</taxon>
        <taxon>Viridiplantae</taxon>
        <taxon>Streptophyta</taxon>
        <taxon>Embryophyta</taxon>
        <taxon>Tracheophyta</taxon>
        <taxon>Lycopodiopsida</taxon>
        <taxon>Lycopodiales</taxon>
        <taxon>Lycopodiaceae</taxon>
        <taxon>Lycopodioideae</taxon>
        <taxon>Diphasiastrum</taxon>
    </lineage>
</organism>
<name>A0ACC2CAK8_DIPCM</name>